<proteinExistence type="inferred from homology"/>
<dbReference type="PANTHER" id="PTHR11360">
    <property type="entry name" value="MONOCARBOXYLATE TRANSPORTER"/>
    <property type="match status" value="1"/>
</dbReference>
<dbReference type="InterPro" id="IPR020846">
    <property type="entry name" value="MFS_dom"/>
</dbReference>
<dbReference type="RefSeq" id="XP_014174539.1">
    <property type="nucleotide sequence ID" value="XM_014319064.1"/>
</dbReference>
<dbReference type="Gene3D" id="1.20.1250.20">
    <property type="entry name" value="MFS general substrate transporter like domains"/>
    <property type="match status" value="2"/>
</dbReference>
<feature type="transmembrane region" description="Helical" evidence="4">
    <location>
        <begin position="426"/>
        <end position="448"/>
    </location>
</feature>
<evidence type="ECO:0000313" key="6">
    <source>
        <dbReference type="EMBL" id="EFX05057.1"/>
    </source>
</evidence>
<dbReference type="Pfam" id="PF07690">
    <property type="entry name" value="MFS_1"/>
    <property type="match status" value="1"/>
</dbReference>
<feature type="region of interest" description="Disordered" evidence="3">
    <location>
        <begin position="1"/>
        <end position="51"/>
    </location>
</feature>
<feature type="transmembrane region" description="Helical" evidence="4">
    <location>
        <begin position="393"/>
        <end position="414"/>
    </location>
</feature>
<feature type="domain" description="Major facilitator superfamily (MFS) profile" evidence="5">
    <location>
        <begin position="66"/>
        <end position="448"/>
    </location>
</feature>
<dbReference type="OrthoDB" id="6509908at2759"/>
<feature type="transmembrane region" description="Helical" evidence="4">
    <location>
        <begin position="134"/>
        <end position="157"/>
    </location>
</feature>
<feature type="transmembrane region" description="Helical" evidence="4">
    <location>
        <begin position="356"/>
        <end position="381"/>
    </location>
</feature>
<dbReference type="InterPro" id="IPR050327">
    <property type="entry name" value="Proton-linked_MCT"/>
</dbReference>
<keyword evidence="7" id="KW-1185">Reference proteome</keyword>
<name>F0XB63_GROCL</name>
<dbReference type="InterPro" id="IPR036259">
    <property type="entry name" value="MFS_trans_sf"/>
</dbReference>
<evidence type="ECO:0000259" key="5">
    <source>
        <dbReference type="PROSITE" id="PS50850"/>
    </source>
</evidence>
<evidence type="ECO:0000313" key="7">
    <source>
        <dbReference type="Proteomes" id="UP000007796"/>
    </source>
</evidence>
<sequence length="457" mass="48425">MKAENNDAVWVHPPAGDVDEEAQADVVDKEESGDTDATLQTEAAGPQVPVVKSSGPPPNGGLWAWLQVVAAFSIFFNTWGVLNTFGIFQTYYETGALFSETSSNIAWIGAIQAYCTVSLGLVAGPIYDRGHLSGLLIVGTFLVVFGFMMLSICTAFWQVVLAQGFCVGIGAGMLFVPSLALLPTYFSSRLGLAVGLAASGSSLGGVVYPIVFYRLIGRIGFGWTVRVIAFISLATLLVPLSVARQRVRPSQARALLDWTVLRDLPFLVFTFATLLGFNGLYVMLFYLSYYAGESGSTSAEMAFYIVPILNAASMFGRTIPNYVSDKTGPINLFGPAAIVCSVLTFCMIAVKDLAGVVVVAILFGFFSGVFIALPGVCFVHLTADKSKLGTRMGIAFATLGFGVLTGGPGTGAIIGSDDTDLHWTSAWVFGGCTMAGSAVMLIALRLYLTKGKLAVKI</sequence>
<dbReference type="STRING" id="655863.F0XB63"/>
<dbReference type="Proteomes" id="UP000007796">
    <property type="component" value="Unassembled WGS sequence"/>
</dbReference>
<evidence type="ECO:0000256" key="4">
    <source>
        <dbReference type="SAM" id="Phobius"/>
    </source>
</evidence>
<feature type="transmembrane region" description="Helical" evidence="4">
    <location>
        <begin position="223"/>
        <end position="243"/>
    </location>
</feature>
<dbReference type="PANTHER" id="PTHR11360:SF234">
    <property type="entry name" value="MFS-TYPE TRANSPORTER DBAD-RELATED"/>
    <property type="match status" value="1"/>
</dbReference>
<dbReference type="InterPro" id="IPR011701">
    <property type="entry name" value="MFS"/>
</dbReference>
<feature type="transmembrane region" description="Helical" evidence="4">
    <location>
        <begin position="264"/>
        <end position="289"/>
    </location>
</feature>
<evidence type="ECO:0000256" key="2">
    <source>
        <dbReference type="ARBA" id="ARBA00006727"/>
    </source>
</evidence>
<dbReference type="PROSITE" id="PS50850">
    <property type="entry name" value="MFS"/>
    <property type="match status" value="1"/>
</dbReference>
<protein>
    <submittedName>
        <fullName evidence="6">Major facilitator superfamily transporter monocarboxylate</fullName>
    </submittedName>
</protein>
<keyword evidence="4" id="KW-1133">Transmembrane helix</keyword>
<dbReference type="GO" id="GO:0022857">
    <property type="term" value="F:transmembrane transporter activity"/>
    <property type="evidence" value="ECO:0007669"/>
    <property type="project" value="InterPro"/>
</dbReference>
<dbReference type="eggNOG" id="KOG2504">
    <property type="taxonomic scope" value="Eukaryota"/>
</dbReference>
<dbReference type="EMBL" id="GL629756">
    <property type="protein sequence ID" value="EFX05057.1"/>
    <property type="molecule type" value="Genomic_DNA"/>
</dbReference>
<comment type="subcellular location">
    <subcellularLocation>
        <location evidence="1">Membrane</location>
        <topology evidence="1">Multi-pass membrane protein</topology>
    </subcellularLocation>
</comment>
<dbReference type="AlphaFoldDB" id="F0XB63"/>
<feature type="transmembrane region" description="Helical" evidence="4">
    <location>
        <begin position="62"/>
        <end position="85"/>
    </location>
</feature>
<dbReference type="GO" id="GO:0016020">
    <property type="term" value="C:membrane"/>
    <property type="evidence" value="ECO:0007669"/>
    <property type="project" value="UniProtKB-SubCell"/>
</dbReference>
<dbReference type="SUPFAM" id="SSF103473">
    <property type="entry name" value="MFS general substrate transporter"/>
    <property type="match status" value="1"/>
</dbReference>
<gene>
    <name evidence="6" type="ORF">CMQ_5319</name>
</gene>
<feature type="transmembrane region" description="Helical" evidence="4">
    <location>
        <begin position="301"/>
        <end position="320"/>
    </location>
</feature>
<comment type="similarity">
    <text evidence="2">Belongs to the major facilitator superfamily. Monocarboxylate porter (TC 2.A.1.13) family.</text>
</comment>
<feature type="transmembrane region" description="Helical" evidence="4">
    <location>
        <begin position="190"/>
        <end position="211"/>
    </location>
</feature>
<feature type="transmembrane region" description="Helical" evidence="4">
    <location>
        <begin position="332"/>
        <end position="350"/>
    </location>
</feature>
<accession>F0XB63</accession>
<dbReference type="GeneID" id="25978628"/>
<reference evidence="6 7" key="1">
    <citation type="journal article" date="2011" name="Proc. Natl. Acad. Sci. U.S.A.">
        <title>Genome and transcriptome analyses of the mountain pine beetle-fungal symbiont Grosmannia clavigera, a lodgepole pine pathogen.</title>
        <authorList>
            <person name="DiGuistini S."/>
            <person name="Wang Y."/>
            <person name="Liao N.Y."/>
            <person name="Taylor G."/>
            <person name="Tanguay P."/>
            <person name="Feau N."/>
            <person name="Henrissat B."/>
            <person name="Chan S.K."/>
            <person name="Hesse-Orce U."/>
            <person name="Alamouti S.M."/>
            <person name="Tsui C.K.M."/>
            <person name="Docking R.T."/>
            <person name="Levasseur A."/>
            <person name="Haridas S."/>
            <person name="Robertson G."/>
            <person name="Birol I."/>
            <person name="Holt R.A."/>
            <person name="Marra M.A."/>
            <person name="Hamelin R.C."/>
            <person name="Hirst M."/>
            <person name="Jones S.J.M."/>
            <person name="Bohlmann J."/>
            <person name="Breuil C."/>
        </authorList>
    </citation>
    <scope>NUCLEOTIDE SEQUENCE [LARGE SCALE GENOMIC DNA]</scope>
    <source>
        <strain evidence="7">kw1407 / UAMH 11150</strain>
    </source>
</reference>
<evidence type="ECO:0000256" key="3">
    <source>
        <dbReference type="SAM" id="MobiDB-lite"/>
    </source>
</evidence>
<evidence type="ECO:0000256" key="1">
    <source>
        <dbReference type="ARBA" id="ARBA00004141"/>
    </source>
</evidence>
<feature type="transmembrane region" description="Helical" evidence="4">
    <location>
        <begin position="163"/>
        <end position="183"/>
    </location>
</feature>
<feature type="transmembrane region" description="Helical" evidence="4">
    <location>
        <begin position="105"/>
        <end position="127"/>
    </location>
</feature>
<dbReference type="HOGENOM" id="CLU_001265_1_1_1"/>
<dbReference type="InParanoid" id="F0XB63"/>
<keyword evidence="4" id="KW-0812">Transmembrane</keyword>
<organism evidence="7">
    <name type="scientific">Grosmannia clavigera (strain kw1407 / UAMH 11150)</name>
    <name type="common">Blue stain fungus</name>
    <name type="synonym">Graphiocladiella clavigera</name>
    <dbReference type="NCBI Taxonomy" id="655863"/>
    <lineage>
        <taxon>Eukaryota</taxon>
        <taxon>Fungi</taxon>
        <taxon>Dikarya</taxon>
        <taxon>Ascomycota</taxon>
        <taxon>Pezizomycotina</taxon>
        <taxon>Sordariomycetes</taxon>
        <taxon>Sordariomycetidae</taxon>
        <taxon>Ophiostomatales</taxon>
        <taxon>Ophiostomataceae</taxon>
        <taxon>Leptographium</taxon>
    </lineage>
</organism>
<keyword evidence="4" id="KW-0472">Membrane</keyword>